<dbReference type="GO" id="GO:0005829">
    <property type="term" value="C:cytosol"/>
    <property type="evidence" value="ECO:0007669"/>
    <property type="project" value="TreeGrafter"/>
</dbReference>
<dbReference type="Proteomes" id="UP001295440">
    <property type="component" value="Chromosome"/>
</dbReference>
<dbReference type="InterPro" id="IPR023214">
    <property type="entry name" value="HAD_sf"/>
</dbReference>
<dbReference type="InterPro" id="IPR036412">
    <property type="entry name" value="HAD-like_sf"/>
</dbReference>
<dbReference type="EMBL" id="OV915080">
    <property type="protein sequence ID" value="CAH1706831.1"/>
    <property type="molecule type" value="Genomic_DNA"/>
</dbReference>
<dbReference type="Gene3D" id="3.40.50.1000">
    <property type="entry name" value="HAD superfamily/HAD-like"/>
    <property type="match status" value="1"/>
</dbReference>
<dbReference type="NCBIfam" id="TIGR00099">
    <property type="entry name" value="Cof-subfamily"/>
    <property type="match status" value="1"/>
</dbReference>
<dbReference type="Gene3D" id="3.30.1240.10">
    <property type="match status" value="1"/>
</dbReference>
<dbReference type="SFLD" id="SFLDS00003">
    <property type="entry name" value="Haloacid_Dehalogenase"/>
    <property type="match status" value="1"/>
</dbReference>
<dbReference type="RefSeq" id="WP_231524585.1">
    <property type="nucleotide sequence ID" value="NZ_OV915080.1"/>
</dbReference>
<reference evidence="1" key="1">
    <citation type="submission" date="2022-02" db="EMBL/GenBank/DDBJ databases">
        <authorList>
            <person name="Deutsch MARIE S."/>
        </authorList>
    </citation>
    <scope>NUCLEOTIDE SEQUENCE</scope>
    <source>
        <strain evidence="1">CIRM-BIA865</strain>
    </source>
</reference>
<dbReference type="CDD" id="cd07516">
    <property type="entry name" value="HAD_Pase"/>
    <property type="match status" value="1"/>
</dbReference>
<evidence type="ECO:0000313" key="1">
    <source>
        <dbReference type="EMBL" id="CAH1706831.1"/>
    </source>
</evidence>
<dbReference type="PANTHER" id="PTHR10000">
    <property type="entry name" value="PHOSPHOSERINE PHOSPHATASE"/>
    <property type="match status" value="1"/>
</dbReference>
<dbReference type="SFLD" id="SFLDG01140">
    <property type="entry name" value="C2.B:_Phosphomannomutase_and_P"/>
    <property type="match status" value="1"/>
</dbReference>
<dbReference type="SUPFAM" id="SSF56784">
    <property type="entry name" value="HAD-like"/>
    <property type="match status" value="1"/>
</dbReference>
<dbReference type="AlphaFoldDB" id="A0AAU9R330"/>
<protein>
    <submittedName>
        <fullName evidence="1">Hydrolase</fullName>
    </submittedName>
</protein>
<keyword evidence="1" id="KW-0378">Hydrolase</keyword>
<dbReference type="Pfam" id="PF08282">
    <property type="entry name" value="Hydrolase_3"/>
    <property type="match status" value="1"/>
</dbReference>
<dbReference type="GO" id="GO:0016791">
    <property type="term" value="F:phosphatase activity"/>
    <property type="evidence" value="ECO:0007669"/>
    <property type="project" value="TreeGrafter"/>
</dbReference>
<dbReference type="NCBIfam" id="TIGR01484">
    <property type="entry name" value="HAD-SF-IIB"/>
    <property type="match status" value="1"/>
</dbReference>
<proteinExistence type="predicted"/>
<organism evidence="1 2">
    <name type="scientific">Lactobacillus delbrueckii subsp. delbrueckii</name>
    <dbReference type="NCBI Taxonomy" id="83684"/>
    <lineage>
        <taxon>Bacteria</taxon>
        <taxon>Bacillati</taxon>
        <taxon>Bacillota</taxon>
        <taxon>Bacilli</taxon>
        <taxon>Lactobacillales</taxon>
        <taxon>Lactobacillaceae</taxon>
        <taxon>Lactobacillus</taxon>
    </lineage>
</organism>
<dbReference type="InterPro" id="IPR006379">
    <property type="entry name" value="HAD-SF_hydro_IIB"/>
</dbReference>
<dbReference type="GO" id="GO:0000287">
    <property type="term" value="F:magnesium ion binding"/>
    <property type="evidence" value="ECO:0007669"/>
    <property type="project" value="TreeGrafter"/>
</dbReference>
<sequence>MMIKLIASDLDETLLGPGSRVVEENLRAIKKCQELGIKFVPATGRGFYSLRQTLEELGQADQAGQYTICYNGGAVFENKGPRLISFTGMDGDLVEEIFKRGQELGLGMHIYTEDQVYGYQLTQEEIDFCQGRADFAALPGGDLTALRASGARFAKILYVDTDFPRLKKLRKDLADFEKVSEMSFSSNRYLEFNPPKVNKGTGLKKLCQELGYQLDETMAIGDSFNDLAMIKAAGTGVGVANVSPEMRADCDKITEKTFDQGAVAEAIGRWVLPDYE</sequence>
<gene>
    <name evidence="1" type="ORF">LDD865_1674</name>
</gene>
<dbReference type="PANTHER" id="PTHR10000:SF8">
    <property type="entry name" value="HAD SUPERFAMILY HYDROLASE-LIKE, TYPE 3"/>
    <property type="match status" value="1"/>
</dbReference>
<dbReference type="InterPro" id="IPR000150">
    <property type="entry name" value="Cof"/>
</dbReference>
<name>A0AAU9R330_9LACO</name>
<evidence type="ECO:0000313" key="2">
    <source>
        <dbReference type="Proteomes" id="UP001295440"/>
    </source>
</evidence>
<accession>A0AAU9R330</accession>